<proteinExistence type="predicted"/>
<protein>
    <submittedName>
        <fullName evidence="3">t-SNARE coiled-coil homology domain-containing protein</fullName>
    </submittedName>
</protein>
<sequence>MTCKDMLQNNLPSRRVIFDESLWESKLSLLLPLEMIKIYRKWIAEFCYLLESRQHLWPSFSVSALHDVLREVRENAETYEQCFEFLQNYSVLSCGTVSTIPLRFQHGGLHRLYSSLDIDNTYHDNLFWSKRQILLDLKRNIGQISHRLEIEWKIASFGKPDKVCLEIHSGIKQVYERLKDNLRWISGVEQCAEFLMEEEKRRCGIGIKNDNIVLDSLQNQMDNVEAMLISLNTKIAAIDTLNDHQAKREIYEKSAKEAMSNCLNMLLVLANSILESQLFGLVLALQKNSSAHAYFHIQVRTDFVLSQAITIASTAILNQIHRGWAVLNGIFYIPRIIQRLINLLIFYL</sequence>
<feature type="coiled-coil region" evidence="1">
    <location>
        <begin position="207"/>
        <end position="261"/>
    </location>
</feature>
<evidence type="ECO:0000313" key="2">
    <source>
        <dbReference type="Proteomes" id="UP000095283"/>
    </source>
</evidence>
<dbReference type="WBParaSite" id="Hba_14599">
    <property type="protein sequence ID" value="Hba_14599"/>
    <property type="gene ID" value="Hba_14599"/>
</dbReference>
<accession>A0A1I7XAR1</accession>
<evidence type="ECO:0000313" key="3">
    <source>
        <dbReference type="WBParaSite" id="Hba_14599"/>
    </source>
</evidence>
<keyword evidence="1" id="KW-0175">Coiled coil</keyword>
<dbReference type="Proteomes" id="UP000095283">
    <property type="component" value="Unplaced"/>
</dbReference>
<dbReference type="AlphaFoldDB" id="A0A1I7XAR1"/>
<keyword evidence="2" id="KW-1185">Reference proteome</keyword>
<organism evidence="2 3">
    <name type="scientific">Heterorhabditis bacteriophora</name>
    <name type="common">Entomopathogenic nematode worm</name>
    <dbReference type="NCBI Taxonomy" id="37862"/>
    <lineage>
        <taxon>Eukaryota</taxon>
        <taxon>Metazoa</taxon>
        <taxon>Ecdysozoa</taxon>
        <taxon>Nematoda</taxon>
        <taxon>Chromadorea</taxon>
        <taxon>Rhabditida</taxon>
        <taxon>Rhabditina</taxon>
        <taxon>Rhabditomorpha</taxon>
        <taxon>Strongyloidea</taxon>
        <taxon>Heterorhabditidae</taxon>
        <taxon>Heterorhabditis</taxon>
    </lineage>
</organism>
<evidence type="ECO:0000256" key="1">
    <source>
        <dbReference type="SAM" id="Coils"/>
    </source>
</evidence>
<name>A0A1I7XAR1_HETBA</name>
<reference evidence="3" key="1">
    <citation type="submission" date="2016-11" db="UniProtKB">
        <authorList>
            <consortium name="WormBaseParasite"/>
        </authorList>
    </citation>
    <scope>IDENTIFICATION</scope>
</reference>